<gene>
    <name evidence="2" type="ORF">EET67_24980</name>
</gene>
<dbReference type="OrthoDB" id="8261795at2"/>
<dbReference type="EMBL" id="RKST01000071">
    <property type="protein sequence ID" value="RUM95136.1"/>
    <property type="molecule type" value="Genomic_DNA"/>
</dbReference>
<dbReference type="PANTHER" id="PTHR33055:SF13">
    <property type="entry name" value="TRANSPOSASE"/>
    <property type="match status" value="1"/>
</dbReference>
<protein>
    <recommendedName>
        <fullName evidence="1">Transposase IS116/IS110/IS902 C-terminal domain-containing protein</fullName>
    </recommendedName>
</protein>
<dbReference type="GO" id="GO:0004803">
    <property type="term" value="F:transposase activity"/>
    <property type="evidence" value="ECO:0007669"/>
    <property type="project" value="InterPro"/>
</dbReference>
<dbReference type="InterPro" id="IPR003346">
    <property type="entry name" value="Transposase_20"/>
</dbReference>
<organism evidence="2 3">
    <name type="scientific">Borborobacter arsenicus</name>
    <dbReference type="NCBI Taxonomy" id="1851146"/>
    <lineage>
        <taxon>Bacteria</taxon>
        <taxon>Pseudomonadati</taxon>
        <taxon>Pseudomonadota</taxon>
        <taxon>Alphaproteobacteria</taxon>
        <taxon>Hyphomicrobiales</taxon>
        <taxon>Phyllobacteriaceae</taxon>
        <taxon>Borborobacter</taxon>
    </lineage>
</organism>
<dbReference type="GO" id="GO:0006313">
    <property type="term" value="P:DNA transposition"/>
    <property type="evidence" value="ECO:0007669"/>
    <property type="project" value="InterPro"/>
</dbReference>
<accession>A0A432UYX8</accession>
<reference evidence="2 3" key="1">
    <citation type="submission" date="2018-11" db="EMBL/GenBank/DDBJ databases">
        <title>Pseudaminobacter arsenicus sp. nov., an arsenic-resistant bacterium isolated from arsenic-rich aquifers.</title>
        <authorList>
            <person name="Mu Y."/>
        </authorList>
    </citation>
    <scope>NUCLEOTIDE SEQUENCE [LARGE SCALE GENOMIC DNA]</scope>
    <source>
        <strain evidence="2 3">CB3</strain>
    </source>
</reference>
<dbReference type="InterPro" id="IPR047650">
    <property type="entry name" value="Transpos_IS110"/>
</dbReference>
<dbReference type="Proteomes" id="UP000281647">
    <property type="component" value="Unassembled WGS sequence"/>
</dbReference>
<evidence type="ECO:0000313" key="2">
    <source>
        <dbReference type="EMBL" id="RUM95136.1"/>
    </source>
</evidence>
<keyword evidence="3" id="KW-1185">Reference proteome</keyword>
<feature type="domain" description="Transposase IS116/IS110/IS902 C-terminal" evidence="1">
    <location>
        <begin position="63"/>
        <end position="110"/>
    </location>
</feature>
<evidence type="ECO:0000313" key="3">
    <source>
        <dbReference type="Proteomes" id="UP000281647"/>
    </source>
</evidence>
<evidence type="ECO:0000259" key="1">
    <source>
        <dbReference type="Pfam" id="PF02371"/>
    </source>
</evidence>
<dbReference type="GO" id="GO:0003677">
    <property type="term" value="F:DNA binding"/>
    <property type="evidence" value="ECO:0007669"/>
    <property type="project" value="InterPro"/>
</dbReference>
<proteinExistence type="predicted"/>
<name>A0A432UYX8_9HYPH</name>
<sequence>MARQALVVDRTAAKNRAKNLTLSILKRHNSAQLRQIERQITATEAEIMALVRAEPDLARRFDILASIPGISTVTAFALVIDMPELGTLGNGQAASLAGLAPIARSPGTGQATPSSVEAGQCSAMRSTCQPSSPCASFPI</sequence>
<dbReference type="PANTHER" id="PTHR33055">
    <property type="entry name" value="TRANSPOSASE FOR INSERTION SEQUENCE ELEMENT IS1111A"/>
    <property type="match status" value="1"/>
</dbReference>
<comment type="caution">
    <text evidence="2">The sequence shown here is derived from an EMBL/GenBank/DDBJ whole genome shotgun (WGS) entry which is preliminary data.</text>
</comment>
<dbReference type="Pfam" id="PF02371">
    <property type="entry name" value="Transposase_20"/>
    <property type="match status" value="1"/>
</dbReference>
<dbReference type="AlphaFoldDB" id="A0A432UYX8"/>